<accession>A0A6G9LXG7</accession>
<keyword evidence="8" id="KW-0945">Host-virus interaction</keyword>
<reference evidence="37" key="1">
    <citation type="journal article" date="2020" name="Virol. J.">
        <title>Search for polyoma-, herpes-, and bornaviruses in squirrels of the family Sciuridae.</title>
        <authorList>
            <person name="Schulze V."/>
            <person name="Lurz P.W.W."/>
            <person name="Ferrari N."/>
            <person name="Romeo C."/>
            <person name="Steele M.A."/>
            <person name="Marino S."/>
            <person name="Mazzamuto M.V."/>
            <person name="Calvignac-Spencer S."/>
            <person name="Schlottau K."/>
            <person name="Beer M."/>
            <person name="Ulrich R.G."/>
            <person name="Ehlers B."/>
        </authorList>
    </citation>
    <scope>NUCLEOTIDE SEQUENCE</scope>
    <source>
        <strain evidence="37">10296_BH133/15</strain>
        <strain evidence="38">10304_BH22/16</strain>
    </source>
</reference>
<keyword evidence="4" id="KW-1121">Modulation of host cell cycle by virus</keyword>
<keyword evidence="6" id="KW-0597">Phosphoprotein</keyword>
<dbReference type="InterPro" id="IPR036869">
    <property type="entry name" value="J_dom_sf"/>
</dbReference>
<keyword evidence="16" id="KW-1114">Inhibition of host interferon signaling pathway by virus</keyword>
<keyword evidence="11" id="KW-0479">Metal-binding</keyword>
<evidence type="ECO:0000256" key="15">
    <source>
        <dbReference type="ARBA" id="ARBA00022806"/>
    </source>
</evidence>
<feature type="domain" description="T-ag OBD" evidence="35">
    <location>
        <begin position="152"/>
        <end position="267"/>
    </location>
</feature>
<keyword evidence="18" id="KW-0067">ATP-binding</keyword>
<keyword evidence="14" id="KW-0378">Hydrolase</keyword>
<evidence type="ECO:0000256" key="2">
    <source>
        <dbReference type="ARBA" id="ARBA00004147"/>
    </source>
</evidence>
<dbReference type="SUPFAM" id="SSF55464">
    <property type="entry name" value="Origin of replication-binding domain, RBD-like"/>
    <property type="match status" value="1"/>
</dbReference>
<evidence type="ECO:0000259" key="36">
    <source>
        <dbReference type="PROSITE" id="PS51341"/>
    </source>
</evidence>
<evidence type="ECO:0000256" key="22">
    <source>
        <dbReference type="ARBA" id="ARBA00023258"/>
    </source>
</evidence>
<evidence type="ECO:0000256" key="19">
    <source>
        <dbReference type="ARBA" id="ARBA00022990"/>
    </source>
</evidence>
<evidence type="ECO:0000256" key="32">
    <source>
        <dbReference type="SAM" id="MobiDB-lite"/>
    </source>
</evidence>
<name>A0A6G9LXG7_9POLY</name>
<keyword evidence="13 31" id="KW-0863">Zinc-finger</keyword>
<organism evidence="37">
    <name type="scientific">Betapolyomavirus callosciuri</name>
    <dbReference type="NCBI Taxonomy" id="2721749"/>
    <lineage>
        <taxon>Viruses</taxon>
        <taxon>Monodnaviria</taxon>
        <taxon>Shotokuvirae</taxon>
        <taxon>Cossaviricota</taxon>
        <taxon>Papovaviricetes</taxon>
        <taxon>Sepolyvirales</taxon>
        <taxon>Polyomaviridae</taxon>
        <taxon>Betapolyomavirus</taxon>
    </lineage>
</organism>
<keyword evidence="25" id="KW-1096">Inhibition of host JAK1 by virus</keyword>
<evidence type="ECO:0000259" key="34">
    <source>
        <dbReference type="PROSITE" id="PS51206"/>
    </source>
</evidence>
<keyword evidence="5" id="KW-0244">Early protein</keyword>
<evidence type="ECO:0000256" key="9">
    <source>
        <dbReference type="ARBA" id="ARBA00022632"/>
    </source>
</evidence>
<comment type="catalytic activity">
    <reaction evidence="29">
        <text>ATP + H2O = ADP + phosphate + H(+)</text>
        <dbReference type="Rhea" id="RHEA:13065"/>
        <dbReference type="ChEBI" id="CHEBI:15377"/>
        <dbReference type="ChEBI" id="CHEBI:15378"/>
        <dbReference type="ChEBI" id="CHEBI:30616"/>
        <dbReference type="ChEBI" id="CHEBI:43474"/>
        <dbReference type="ChEBI" id="CHEBI:456216"/>
        <dbReference type="EC" id="5.6.2.4"/>
    </reaction>
</comment>
<evidence type="ECO:0000256" key="13">
    <source>
        <dbReference type="ARBA" id="ARBA00022771"/>
    </source>
</evidence>
<sequence>MEGSLSRDEQKELMSLLGLHGSYWGAFSVMRKAYLEKCKEYHPDKGGDENKMKRMNELYKVVVEALRESSQPCSSWSSSEIPTYGTSQWEHWWETFNQHWEDDLSCKEDMPPESPVSQDKPDSPHSRSRSPPLSQATPPKKPRMSEHPKEFPEELRSFLSQAIFSNKTMSAFALYTTKEKGPLLYGKLVDKYHVNFASRHGHGIYNVIFMITPTKHRVTAVSNYCSRFCTVSFILCRGVLKEYHLYAALCLDPFTLEEESILGGLKEDFFTEMEKEEGKQVNWMMVSEFAKGIRSEDVHLIMGYYNEFAYLPCLKCNSQSDPIHVKYHEAHHKNAKLFKEAHNQKNICQQAVDSVIAVRRVIASTSTREDLLADRFLLLFEKLRNVYSEERILLHMAGVAWFSVLFKNLEALLVGYLEMVVRNVPKQRYWLFKGPINSGKTTLAAALLDLCGGKALNINLPFDRINFELGVAIDEFTVVFEDVKGQPEENKNLTSGQGIANLDNLRDYIDGSVKVNLEKKHMNKRSQIFPPGLVTMNEYKVPETLLIRFSKVILFHRRKCLRDSLFRTPELGQNRILQSGLTLLMALLWYCPMDKFHEKVQEQVAHWKEVIDKNISITRFGQMLENVANGVDILDTTERAKANADITEEFYRTVFDDNAETLSVNPDTGDTTPELKCEN</sequence>
<evidence type="ECO:0000256" key="5">
    <source>
        <dbReference type="ARBA" id="ARBA00022518"/>
    </source>
</evidence>
<dbReference type="GO" id="GO:0039645">
    <property type="term" value="P:symbiont-mediated perturbation of host cell cycle G1/S transition checkpoint"/>
    <property type="evidence" value="ECO:0007669"/>
    <property type="project" value="UniProtKB-KW"/>
</dbReference>
<evidence type="ECO:0000256" key="3">
    <source>
        <dbReference type="ARBA" id="ARBA00018805"/>
    </source>
</evidence>
<dbReference type="InterPro" id="IPR037102">
    <property type="entry name" value="Znf_lg_T-Ag_D1_dom_sf"/>
</dbReference>
<feature type="domain" description="T-ag D1-type" evidence="36">
    <location>
        <begin position="278"/>
        <end position="368"/>
    </location>
</feature>
<evidence type="ECO:0000256" key="16">
    <source>
        <dbReference type="ARBA" id="ARBA00022830"/>
    </source>
</evidence>
<evidence type="ECO:0000256" key="20">
    <source>
        <dbReference type="ARBA" id="ARBA00023125"/>
    </source>
</evidence>
<gene>
    <name evidence="37" type="primary">LTAg</name>
</gene>
<dbReference type="Pfam" id="PF02217">
    <property type="entry name" value="T_Ag_DNA_bind"/>
    <property type="match status" value="1"/>
</dbReference>
<dbReference type="InterPro" id="IPR017910">
    <property type="entry name" value="Znf_lg_T-Ag_D1-typ"/>
</dbReference>
<dbReference type="GO" id="GO:0005524">
    <property type="term" value="F:ATP binding"/>
    <property type="evidence" value="ECO:0007669"/>
    <property type="project" value="UniProtKB-KW"/>
</dbReference>
<keyword evidence="10" id="KW-0235">DNA replication</keyword>
<dbReference type="GO" id="GO:0042025">
    <property type="term" value="C:host cell nucleus"/>
    <property type="evidence" value="ECO:0007669"/>
    <property type="project" value="UniProtKB-SubCell"/>
</dbReference>
<dbReference type="Gene3D" id="3.40.1310.20">
    <property type="match status" value="1"/>
</dbReference>
<evidence type="ECO:0000256" key="18">
    <source>
        <dbReference type="ARBA" id="ARBA00022840"/>
    </source>
</evidence>
<evidence type="ECO:0000256" key="30">
    <source>
        <dbReference type="PROSITE-ProRule" id="PRU00620"/>
    </source>
</evidence>
<dbReference type="CDD" id="cd06257">
    <property type="entry name" value="DnaJ"/>
    <property type="match status" value="1"/>
</dbReference>
<dbReference type="PROSITE" id="PS51206">
    <property type="entry name" value="SF3_HELICASE_1"/>
    <property type="match status" value="1"/>
</dbReference>
<proteinExistence type="predicted"/>
<keyword evidence="17" id="KW-0862">Zinc</keyword>
<feature type="domain" description="J" evidence="33">
    <location>
        <begin position="12"/>
        <end position="85"/>
    </location>
</feature>
<dbReference type="Pfam" id="PF06431">
    <property type="entry name" value="Polyoma_lg_T_C"/>
    <property type="match status" value="1"/>
</dbReference>
<keyword evidence="7" id="KW-1048">Host nucleus</keyword>
<keyword evidence="23" id="KW-0899">Viral immunoevasion</keyword>
<feature type="domain" description="SF3 helicase" evidence="34">
    <location>
        <begin position="374"/>
        <end position="568"/>
    </location>
</feature>
<comment type="cofactor">
    <cofactor evidence="1">
        <name>Mg(2+)</name>
        <dbReference type="ChEBI" id="CHEBI:18420"/>
    </cofactor>
</comment>
<dbReference type="InterPro" id="IPR003133">
    <property type="entry name" value="T_Ag_DNA-bd"/>
</dbReference>
<dbReference type="EMBL" id="MK883809">
    <property type="protein sequence ID" value="QIQ69388.1"/>
    <property type="molecule type" value="Genomic_DNA"/>
</dbReference>
<dbReference type="EMBL" id="MK883810">
    <property type="protein sequence ID" value="QIQ69394.1"/>
    <property type="molecule type" value="Genomic_DNA"/>
</dbReference>
<dbReference type="GO" id="GO:0043138">
    <property type="term" value="F:3'-5' DNA helicase activity"/>
    <property type="evidence" value="ECO:0007669"/>
    <property type="project" value="UniProtKB-EC"/>
</dbReference>
<evidence type="ECO:0000256" key="26">
    <source>
        <dbReference type="ARBA" id="ARBA00034617"/>
    </source>
</evidence>
<dbReference type="Gene3D" id="1.20.1050.70">
    <property type="entry name" value="Large T antigen, SV40, domain 3"/>
    <property type="match status" value="1"/>
</dbReference>
<dbReference type="Gene3D" id="3.40.50.300">
    <property type="entry name" value="P-loop containing nucleotide triphosphate hydrolases"/>
    <property type="match status" value="1"/>
</dbReference>
<evidence type="ECO:0000256" key="7">
    <source>
        <dbReference type="ARBA" id="ARBA00022562"/>
    </source>
</evidence>
<dbReference type="GO" id="GO:0039502">
    <property type="term" value="P:symbiont-mediated suppression of host type I interferon-mediated signaling pathway"/>
    <property type="evidence" value="ECO:0007669"/>
    <property type="project" value="UniProtKB-KW"/>
</dbReference>
<feature type="DNA-binding region" description="T-ag OBD" evidence="30">
    <location>
        <begin position="152"/>
        <end position="267"/>
    </location>
</feature>
<keyword evidence="21" id="KW-0413">Isomerase</keyword>
<evidence type="ECO:0000256" key="25">
    <source>
        <dbReference type="ARBA" id="ARBA00023318"/>
    </source>
</evidence>
<dbReference type="SMART" id="SM00271">
    <property type="entry name" value="DnaJ"/>
    <property type="match status" value="1"/>
</dbReference>
<evidence type="ECO:0000313" key="38">
    <source>
        <dbReference type="EMBL" id="QIQ69394.1"/>
    </source>
</evidence>
<comment type="subcellular location">
    <subcellularLocation>
        <location evidence="2">Host nucleus</location>
    </subcellularLocation>
</comment>
<evidence type="ECO:0000256" key="31">
    <source>
        <dbReference type="PROSITE-ProRule" id="PRU00671"/>
    </source>
</evidence>
<evidence type="ECO:0000313" key="37">
    <source>
        <dbReference type="EMBL" id="QIQ69388.1"/>
    </source>
</evidence>
<dbReference type="GO" id="GO:0006260">
    <property type="term" value="P:DNA replication"/>
    <property type="evidence" value="ECO:0007669"/>
    <property type="project" value="UniProtKB-KW"/>
</dbReference>
<dbReference type="GO" id="GO:0003688">
    <property type="term" value="F:DNA replication origin binding"/>
    <property type="evidence" value="ECO:0007669"/>
    <property type="project" value="InterPro"/>
</dbReference>
<keyword evidence="20 30" id="KW-0238">DNA-binding</keyword>
<keyword evidence="9" id="KW-1090">Inhibition of host innate immune response by virus</keyword>
<dbReference type="InterPro" id="IPR010932">
    <property type="entry name" value="Lg_T_Ag_Polyomavir_C"/>
</dbReference>
<comment type="catalytic activity">
    <reaction evidence="26">
        <text>Couples ATP hydrolysis with the unwinding of duplex DNA by translocating in the 3'-5' direction.</text>
        <dbReference type="EC" id="5.6.2.4"/>
    </reaction>
</comment>
<evidence type="ECO:0000256" key="14">
    <source>
        <dbReference type="ARBA" id="ARBA00022801"/>
    </source>
</evidence>
<dbReference type="PROSITE" id="PS51287">
    <property type="entry name" value="T_AG_OBD"/>
    <property type="match status" value="1"/>
</dbReference>
<dbReference type="GO" id="GO:0008270">
    <property type="term" value="F:zinc ion binding"/>
    <property type="evidence" value="ECO:0007669"/>
    <property type="project" value="UniProtKB-KW"/>
</dbReference>
<evidence type="ECO:0000256" key="29">
    <source>
        <dbReference type="ARBA" id="ARBA00048988"/>
    </source>
</evidence>
<keyword evidence="19" id="KW-0007">Acetylation</keyword>
<dbReference type="InterPro" id="IPR001623">
    <property type="entry name" value="DnaJ_domain"/>
</dbReference>
<keyword evidence="12" id="KW-0547">Nucleotide-binding</keyword>
<dbReference type="GO" id="GO:0052170">
    <property type="term" value="P:symbiont-mediated suppression of host innate immune response"/>
    <property type="evidence" value="ECO:0007669"/>
    <property type="project" value="UniProtKB-KW"/>
</dbReference>
<dbReference type="InterPro" id="IPR016392">
    <property type="entry name" value="Lg_T_Ag_polyomavir"/>
</dbReference>
<evidence type="ECO:0000256" key="4">
    <source>
        <dbReference type="ARBA" id="ARBA00022504"/>
    </source>
</evidence>
<evidence type="ECO:0000259" key="35">
    <source>
        <dbReference type="PROSITE" id="PS51287"/>
    </source>
</evidence>
<evidence type="ECO:0000256" key="17">
    <source>
        <dbReference type="ARBA" id="ARBA00022833"/>
    </source>
</evidence>
<dbReference type="InterPro" id="IPR027417">
    <property type="entry name" value="P-loop_NTPase"/>
</dbReference>
<dbReference type="PROSITE" id="PS50076">
    <property type="entry name" value="DNAJ_2"/>
    <property type="match status" value="1"/>
</dbReference>
<evidence type="ECO:0000256" key="21">
    <source>
        <dbReference type="ARBA" id="ARBA00023235"/>
    </source>
</evidence>
<protein>
    <recommendedName>
        <fullName evidence="3">Large T antigen</fullName>
        <ecNumber evidence="27">5.6.2.4</ecNumber>
    </recommendedName>
    <alternativeName>
        <fullName evidence="28">DNA 3'-5' helicase large T antigen</fullName>
    </alternativeName>
</protein>
<dbReference type="GO" id="GO:0016787">
    <property type="term" value="F:hydrolase activity"/>
    <property type="evidence" value="ECO:0007669"/>
    <property type="project" value="UniProtKB-KW"/>
</dbReference>
<evidence type="ECO:0000256" key="11">
    <source>
        <dbReference type="ARBA" id="ARBA00022723"/>
    </source>
</evidence>
<dbReference type="EC" id="5.6.2.4" evidence="27"/>
<keyword evidence="15" id="KW-0347">Helicase</keyword>
<dbReference type="SUPFAM" id="SSF46565">
    <property type="entry name" value="Chaperone J-domain"/>
    <property type="match status" value="1"/>
</dbReference>
<dbReference type="PIRSF" id="PIRSF003368">
    <property type="entry name" value="Large_T_antigen_polyomaV"/>
    <property type="match status" value="1"/>
</dbReference>
<dbReference type="GO" id="GO:0039576">
    <property type="term" value="P:symbiont-mediated suppression of host JAK-STAT cascade via inhibition of JAK1 activity"/>
    <property type="evidence" value="ECO:0007669"/>
    <property type="project" value="UniProtKB-KW"/>
</dbReference>
<evidence type="ECO:0000256" key="1">
    <source>
        <dbReference type="ARBA" id="ARBA00001946"/>
    </source>
</evidence>
<keyword evidence="24" id="KW-1078">G1/S host cell cycle checkpoint dysregulation by virus</keyword>
<evidence type="ECO:0000259" key="33">
    <source>
        <dbReference type="PROSITE" id="PS50076"/>
    </source>
</evidence>
<evidence type="ECO:0000256" key="10">
    <source>
        <dbReference type="ARBA" id="ARBA00022705"/>
    </source>
</evidence>
<evidence type="ECO:0000256" key="6">
    <source>
        <dbReference type="ARBA" id="ARBA00022553"/>
    </source>
</evidence>
<dbReference type="SUPFAM" id="SSF52540">
    <property type="entry name" value="P-loop containing nucleoside triphosphate hydrolases"/>
    <property type="match status" value="1"/>
</dbReference>
<evidence type="ECO:0000256" key="12">
    <source>
        <dbReference type="ARBA" id="ARBA00022741"/>
    </source>
</evidence>
<dbReference type="Gene3D" id="1.10.10.510">
    <property type="entry name" value="Zinc finger, large T-antigen D1 domain"/>
    <property type="match status" value="1"/>
</dbReference>
<evidence type="ECO:0000256" key="28">
    <source>
        <dbReference type="ARBA" id="ARBA00045019"/>
    </source>
</evidence>
<dbReference type="PROSITE" id="PS51341">
    <property type="entry name" value="ZF_LTAG_D1"/>
    <property type="match status" value="1"/>
</dbReference>
<evidence type="ECO:0000256" key="24">
    <source>
        <dbReference type="ARBA" id="ARBA00023309"/>
    </source>
</evidence>
<keyword evidence="22" id="KW-0922">Interferon antiviral system evasion</keyword>
<dbReference type="Gene3D" id="1.10.287.110">
    <property type="entry name" value="DnaJ domain"/>
    <property type="match status" value="1"/>
</dbReference>
<feature type="region of interest" description="Disordered" evidence="32">
    <location>
        <begin position="104"/>
        <end position="148"/>
    </location>
</feature>
<evidence type="ECO:0000256" key="27">
    <source>
        <dbReference type="ARBA" id="ARBA00034808"/>
    </source>
</evidence>
<dbReference type="InterPro" id="IPR014015">
    <property type="entry name" value="Helicase_SF3_DNA-vir"/>
</dbReference>
<evidence type="ECO:0000256" key="23">
    <source>
        <dbReference type="ARBA" id="ARBA00023280"/>
    </source>
</evidence>
<evidence type="ECO:0000256" key="8">
    <source>
        <dbReference type="ARBA" id="ARBA00022581"/>
    </source>
</evidence>